<name>A0AAW2LUY2_9LAMI</name>
<feature type="non-terminal residue" evidence="1">
    <location>
        <position position="1"/>
    </location>
</feature>
<reference evidence="1" key="1">
    <citation type="submission" date="2020-06" db="EMBL/GenBank/DDBJ databases">
        <authorList>
            <person name="Li T."/>
            <person name="Hu X."/>
            <person name="Zhang T."/>
            <person name="Song X."/>
            <person name="Zhang H."/>
            <person name="Dai N."/>
            <person name="Sheng W."/>
            <person name="Hou X."/>
            <person name="Wei L."/>
        </authorList>
    </citation>
    <scope>NUCLEOTIDE SEQUENCE</scope>
    <source>
        <strain evidence="1">G01</strain>
        <tissue evidence="1">Leaf</tissue>
    </source>
</reference>
<dbReference type="EMBL" id="JACGWK010000012">
    <property type="protein sequence ID" value="KAL0322597.1"/>
    <property type="molecule type" value="Genomic_DNA"/>
</dbReference>
<comment type="caution">
    <text evidence="1">The sequence shown here is derived from an EMBL/GenBank/DDBJ whole genome shotgun (WGS) entry which is preliminary data.</text>
</comment>
<organism evidence="1">
    <name type="scientific">Sesamum angustifolium</name>
    <dbReference type="NCBI Taxonomy" id="2727405"/>
    <lineage>
        <taxon>Eukaryota</taxon>
        <taxon>Viridiplantae</taxon>
        <taxon>Streptophyta</taxon>
        <taxon>Embryophyta</taxon>
        <taxon>Tracheophyta</taxon>
        <taxon>Spermatophyta</taxon>
        <taxon>Magnoliopsida</taxon>
        <taxon>eudicotyledons</taxon>
        <taxon>Gunneridae</taxon>
        <taxon>Pentapetalae</taxon>
        <taxon>asterids</taxon>
        <taxon>lamiids</taxon>
        <taxon>Lamiales</taxon>
        <taxon>Pedaliaceae</taxon>
        <taxon>Sesamum</taxon>
    </lineage>
</organism>
<evidence type="ECO:0000313" key="1">
    <source>
        <dbReference type="EMBL" id="KAL0322597.1"/>
    </source>
</evidence>
<gene>
    <name evidence="1" type="ORF">Sangu_1879000</name>
</gene>
<sequence length="188" mass="20552">NFEYPYCKTLEVQCGRHAHWTRQPVTTGVSTGVCGSRQTVCWLVLVSWHRAGAQHMAHCWAGRGTVGCGADRLRGKGTCRPGVGQSASADGRAWASRRPCAETFGRLCARARADADGSRRLADGRHRMRPMCRKTRQAGRQCSDGLGSARTRSAAAKDWWLATYAEAYNMCGTCDGTVKAGNRLSTWQ</sequence>
<accession>A0AAW2LUY2</accession>
<dbReference type="AlphaFoldDB" id="A0AAW2LUY2"/>
<proteinExistence type="predicted"/>
<protein>
    <submittedName>
        <fullName evidence="1">Uncharacterized protein</fullName>
    </submittedName>
</protein>
<reference evidence="1" key="2">
    <citation type="journal article" date="2024" name="Plant">
        <title>Genomic evolution and insights into agronomic trait innovations of Sesamum species.</title>
        <authorList>
            <person name="Miao H."/>
            <person name="Wang L."/>
            <person name="Qu L."/>
            <person name="Liu H."/>
            <person name="Sun Y."/>
            <person name="Le M."/>
            <person name="Wang Q."/>
            <person name="Wei S."/>
            <person name="Zheng Y."/>
            <person name="Lin W."/>
            <person name="Duan Y."/>
            <person name="Cao H."/>
            <person name="Xiong S."/>
            <person name="Wang X."/>
            <person name="Wei L."/>
            <person name="Li C."/>
            <person name="Ma Q."/>
            <person name="Ju M."/>
            <person name="Zhao R."/>
            <person name="Li G."/>
            <person name="Mu C."/>
            <person name="Tian Q."/>
            <person name="Mei H."/>
            <person name="Zhang T."/>
            <person name="Gao T."/>
            <person name="Zhang H."/>
        </authorList>
    </citation>
    <scope>NUCLEOTIDE SEQUENCE</scope>
    <source>
        <strain evidence="1">G01</strain>
    </source>
</reference>